<sequence length="676" mass="75077">MKNVITFLFVFLTLTFISPFPVAYGEMPAGEERDSQKYDESSYELMSYSDESWYQFGESTTNSIASSLKEFMWMVNLITAQVVLMIVYQMFSLDIVEVTIEAVRGISSSIAGGLLSTFGTFALAIFSIGIIVKAYIQQNWQAFVKLVSLVIISLALLFSISSERFDYVSFANTLSIEIENMIMNVNPSLTGESDFDPTNMSSTAVALENKVFDALIYKPYLLLQYGTTDESVILAEDPERITAYLEADPRTEEGVNERKEIAELEYVEYENYNIFAGAGFKQTGYILVMFLSTIVQGVVYFFISLLRIMLQFGFIVMLLLAPFAIFLSIFPSFETVVGRYARTLGLLVLFKAITMFFILVSVSFISIGYDMTNTTDDLYYRIFMQIIMSVAIIFLYAKRQAVMNMIEGASLNVDDMGGGALPRLGGREKIHRGLRKIGHKTANKGKALGEKIRRGSGASTGAIKKAGTNLGEKSKNVTSMTGRKIKNANERVKTASGRFAEYQRGESSEGNIYEGNSGERAAAKEIAATTERQSNSRISKEKQSTTTHLRGESPSSEHDTSVSQSQQQVTKGQKTNLTSASPKRKASSRTASTLEKNNQSTKEKATSTNGSTSRKASVGKSQSLNTSKTNQVKQKTHQTEQRQASPQREVKTKEVKPKEERNGRLGQASRLNQRVE</sequence>
<dbReference type="InterPro" id="IPR039877">
    <property type="entry name" value="TMEM131-like"/>
</dbReference>
<comment type="caution">
    <text evidence="3">The sequence shown here is derived from an EMBL/GenBank/DDBJ whole genome shotgun (WGS) entry which is preliminary data.</text>
</comment>
<evidence type="ECO:0000313" key="3">
    <source>
        <dbReference type="EMBL" id="MFC0560783.1"/>
    </source>
</evidence>
<feature type="transmembrane region" description="Helical" evidence="2">
    <location>
        <begin position="284"/>
        <end position="303"/>
    </location>
</feature>
<evidence type="ECO:0000256" key="1">
    <source>
        <dbReference type="SAM" id="MobiDB-lite"/>
    </source>
</evidence>
<keyword evidence="4" id="KW-1185">Reference proteome</keyword>
<keyword evidence="2" id="KW-0812">Transmembrane</keyword>
<feature type="transmembrane region" description="Helical" evidence="2">
    <location>
        <begin position="142"/>
        <end position="160"/>
    </location>
</feature>
<feature type="transmembrane region" description="Helical" evidence="2">
    <location>
        <begin position="378"/>
        <end position="397"/>
    </location>
</feature>
<accession>A0ABV6NL18</accession>
<feature type="compositionally biased region" description="Polar residues" evidence="1">
    <location>
        <begin position="588"/>
        <end position="633"/>
    </location>
</feature>
<feature type="compositionally biased region" description="Low complexity" evidence="1">
    <location>
        <begin position="561"/>
        <end position="575"/>
    </location>
</feature>
<feature type="transmembrane region" description="Helical" evidence="2">
    <location>
        <begin position="343"/>
        <end position="366"/>
    </location>
</feature>
<feature type="transmembrane region" description="Helical" evidence="2">
    <location>
        <begin position="71"/>
        <end position="91"/>
    </location>
</feature>
<feature type="region of interest" description="Disordered" evidence="1">
    <location>
        <begin position="458"/>
        <end position="479"/>
    </location>
</feature>
<name>A0ABV6NL18_9BACI</name>
<feature type="compositionally biased region" description="Basic and acidic residues" evidence="1">
    <location>
        <begin position="648"/>
        <end position="663"/>
    </location>
</feature>
<evidence type="ECO:0000256" key="2">
    <source>
        <dbReference type="SAM" id="Phobius"/>
    </source>
</evidence>
<keyword evidence="2" id="KW-1133">Transmembrane helix</keyword>
<evidence type="ECO:0000313" key="4">
    <source>
        <dbReference type="Proteomes" id="UP001589833"/>
    </source>
</evidence>
<feature type="region of interest" description="Disordered" evidence="1">
    <location>
        <begin position="496"/>
        <end position="676"/>
    </location>
</feature>
<feature type="transmembrane region" description="Helical" evidence="2">
    <location>
        <begin position="309"/>
        <end position="331"/>
    </location>
</feature>
<keyword evidence="2" id="KW-0472">Membrane</keyword>
<gene>
    <name evidence="3" type="ORF">ACFFH4_17545</name>
</gene>
<dbReference type="RefSeq" id="WP_273847948.1">
    <property type="nucleotide sequence ID" value="NZ_JAQQWT010000042.1"/>
</dbReference>
<dbReference type="PANTHER" id="PTHR22050:SF0">
    <property type="entry name" value="TRANSMEMBRANE PROTEIN 131 HOMOLOG"/>
    <property type="match status" value="1"/>
</dbReference>
<dbReference type="PANTHER" id="PTHR22050">
    <property type="entry name" value="RW1 PROTEIN HOMOLOG"/>
    <property type="match status" value="1"/>
</dbReference>
<protein>
    <submittedName>
        <fullName evidence="3">CD3337/EF1877 family mobilome membrane protein</fullName>
    </submittedName>
</protein>
<feature type="transmembrane region" description="Helical" evidence="2">
    <location>
        <begin position="112"/>
        <end position="136"/>
    </location>
</feature>
<dbReference type="Proteomes" id="UP001589833">
    <property type="component" value="Unassembled WGS sequence"/>
</dbReference>
<dbReference type="InterPro" id="IPR058112">
    <property type="entry name" value="CD3337_EF1877-like"/>
</dbReference>
<dbReference type="EMBL" id="JBHLTR010000040">
    <property type="protein sequence ID" value="MFC0560783.1"/>
    <property type="molecule type" value="Genomic_DNA"/>
</dbReference>
<dbReference type="NCBIfam" id="NF046089">
    <property type="entry name" value="CD3337_EF1877"/>
    <property type="match status" value="1"/>
</dbReference>
<organism evidence="3 4">
    <name type="scientific">Halalkalibacter alkalisediminis</name>
    <dbReference type="NCBI Taxonomy" id="935616"/>
    <lineage>
        <taxon>Bacteria</taxon>
        <taxon>Bacillati</taxon>
        <taxon>Bacillota</taxon>
        <taxon>Bacilli</taxon>
        <taxon>Bacillales</taxon>
        <taxon>Bacillaceae</taxon>
        <taxon>Halalkalibacter</taxon>
    </lineage>
</organism>
<feature type="compositionally biased region" description="Basic and acidic residues" evidence="1">
    <location>
        <begin position="538"/>
        <end position="560"/>
    </location>
</feature>
<reference evidence="3 4" key="1">
    <citation type="submission" date="2024-09" db="EMBL/GenBank/DDBJ databases">
        <authorList>
            <person name="Sun Q."/>
            <person name="Mori K."/>
        </authorList>
    </citation>
    <scope>NUCLEOTIDE SEQUENCE [LARGE SCALE GENOMIC DNA]</scope>
    <source>
        <strain evidence="3 4">NCAIM B.02301</strain>
    </source>
</reference>
<proteinExistence type="predicted"/>